<proteinExistence type="predicted"/>
<organism evidence="1 2">
    <name type="scientific">Aspergillus oryzae</name>
    <name type="common">Yellow koji mold</name>
    <dbReference type="NCBI Taxonomy" id="5062"/>
    <lineage>
        <taxon>Eukaryota</taxon>
        <taxon>Fungi</taxon>
        <taxon>Dikarya</taxon>
        <taxon>Ascomycota</taxon>
        <taxon>Pezizomycotina</taxon>
        <taxon>Eurotiomycetes</taxon>
        <taxon>Eurotiomycetidae</taxon>
        <taxon>Eurotiales</taxon>
        <taxon>Aspergillaceae</taxon>
        <taxon>Aspergillus</taxon>
        <taxon>Aspergillus subgen. Circumdati</taxon>
    </lineage>
</organism>
<sequence>MLNHKTVKLNHTKTDKILCTRMAHLPAPQRVVDMSRRQVKSSDKENRLWTKRLSDEGCPENLIDYEAALGPHLEFIPGGWENNNMISRLERRRSCAT</sequence>
<dbReference type="Proteomes" id="UP001165205">
    <property type="component" value="Unassembled WGS sequence"/>
</dbReference>
<dbReference type="AlphaFoldDB" id="A0AAN4YIT2"/>
<accession>A0AAN4YIT2</accession>
<reference evidence="1" key="1">
    <citation type="submission" date="2023-04" db="EMBL/GenBank/DDBJ databases">
        <title>Aspergillus oryzae NBRC 4228.</title>
        <authorList>
            <person name="Ichikawa N."/>
            <person name="Sato H."/>
            <person name="Tonouchi N."/>
        </authorList>
    </citation>
    <scope>NUCLEOTIDE SEQUENCE</scope>
    <source>
        <strain evidence="1">NBRC 4228</strain>
    </source>
</reference>
<name>A0AAN4YIT2_ASPOZ</name>
<protein>
    <submittedName>
        <fullName evidence="1">Unnamed protein product</fullName>
    </submittedName>
</protein>
<gene>
    <name evidence="1" type="ORF">Aory04_000429000</name>
</gene>
<evidence type="ECO:0000313" key="1">
    <source>
        <dbReference type="EMBL" id="GMG27716.1"/>
    </source>
</evidence>
<comment type="caution">
    <text evidence="1">The sequence shown here is derived from an EMBL/GenBank/DDBJ whole genome shotgun (WGS) entry which is preliminary data.</text>
</comment>
<dbReference type="EMBL" id="BSYA01000038">
    <property type="protein sequence ID" value="GMG27716.1"/>
    <property type="molecule type" value="Genomic_DNA"/>
</dbReference>
<evidence type="ECO:0000313" key="2">
    <source>
        <dbReference type="Proteomes" id="UP001165205"/>
    </source>
</evidence>